<reference evidence="1" key="1">
    <citation type="journal article" date="2023" name="Science">
        <title>Genome structures resolve the early diversification of teleost fishes.</title>
        <authorList>
            <person name="Parey E."/>
            <person name="Louis A."/>
            <person name="Montfort J."/>
            <person name="Bouchez O."/>
            <person name="Roques C."/>
            <person name="Iampietro C."/>
            <person name="Lluch J."/>
            <person name="Castinel A."/>
            <person name="Donnadieu C."/>
            <person name="Desvignes T."/>
            <person name="Floi Bucao C."/>
            <person name="Jouanno E."/>
            <person name="Wen M."/>
            <person name="Mejri S."/>
            <person name="Dirks R."/>
            <person name="Jansen H."/>
            <person name="Henkel C."/>
            <person name="Chen W.J."/>
            <person name="Zahm M."/>
            <person name="Cabau C."/>
            <person name="Klopp C."/>
            <person name="Thompson A.W."/>
            <person name="Robinson-Rechavi M."/>
            <person name="Braasch I."/>
            <person name="Lecointre G."/>
            <person name="Bobe J."/>
            <person name="Postlethwait J.H."/>
            <person name="Berthelot C."/>
            <person name="Roest Crollius H."/>
            <person name="Guiguen Y."/>
        </authorList>
    </citation>
    <scope>NUCLEOTIDE SEQUENCE</scope>
    <source>
        <strain evidence="1">WJC10195</strain>
    </source>
</reference>
<keyword evidence="2" id="KW-1185">Reference proteome</keyword>
<sequence length="209" mass="22676">MRHAACIPEHVWMKGTGSELRAANAAKPLDWAWSYCHPACCSPGPQPITGLSAASPSEIFSDTGFQLPGQQVSGKIRETPDCRVQEGGARCQTPPFDIYPLDQSRVSKGGILFKQSHESMGGVGCQTPPIDIQPRPSHILQSDALCDYQPTEQGKRHREMLVCSSITANSTDSAAPRFAHLRFKEHGGNIYSNANTQIGNISFNSNNLV</sequence>
<name>A0A9Q1FUG2_SYNKA</name>
<dbReference type="AlphaFoldDB" id="A0A9Q1FUG2"/>
<gene>
    <name evidence="1" type="ORF">SKAU_G00079380</name>
</gene>
<protein>
    <submittedName>
        <fullName evidence="1">Uncharacterized protein</fullName>
    </submittedName>
</protein>
<evidence type="ECO:0000313" key="2">
    <source>
        <dbReference type="Proteomes" id="UP001152622"/>
    </source>
</evidence>
<evidence type="ECO:0000313" key="1">
    <source>
        <dbReference type="EMBL" id="KAJ8367910.1"/>
    </source>
</evidence>
<comment type="caution">
    <text evidence="1">The sequence shown here is derived from an EMBL/GenBank/DDBJ whole genome shotgun (WGS) entry which is preliminary data.</text>
</comment>
<dbReference type="EMBL" id="JAINUF010000003">
    <property type="protein sequence ID" value="KAJ8367910.1"/>
    <property type="molecule type" value="Genomic_DNA"/>
</dbReference>
<proteinExistence type="predicted"/>
<dbReference type="Proteomes" id="UP001152622">
    <property type="component" value="Chromosome 3"/>
</dbReference>
<accession>A0A9Q1FUG2</accession>
<organism evidence="1 2">
    <name type="scientific">Synaphobranchus kaupii</name>
    <name type="common">Kaup's arrowtooth eel</name>
    <dbReference type="NCBI Taxonomy" id="118154"/>
    <lineage>
        <taxon>Eukaryota</taxon>
        <taxon>Metazoa</taxon>
        <taxon>Chordata</taxon>
        <taxon>Craniata</taxon>
        <taxon>Vertebrata</taxon>
        <taxon>Euteleostomi</taxon>
        <taxon>Actinopterygii</taxon>
        <taxon>Neopterygii</taxon>
        <taxon>Teleostei</taxon>
        <taxon>Anguilliformes</taxon>
        <taxon>Synaphobranchidae</taxon>
        <taxon>Synaphobranchus</taxon>
    </lineage>
</organism>